<keyword evidence="3" id="KW-1185">Reference proteome</keyword>
<name>M9UVM6_9CAUD</name>
<gene>
    <name evidence="2" type="ORF">Lw1_gp257</name>
</gene>
<dbReference type="KEGG" id="vg:16205001"/>
<reference evidence="2" key="1">
    <citation type="submission" date="2013-03" db="EMBL/GenBank/DDBJ databases">
        <authorList>
            <person name="Kushkina A.I."/>
            <person name="Tovkach F.I."/>
            <person name="Comeau A.M."/>
            <person name="Kostetskii I.E."/>
            <person name="Lisovskiy I."/>
            <person name="Ostapchuk A.M."/>
            <person name="Voychuk S.I."/>
            <person name="Gorb T.Y."/>
            <person name="Romanyuk L.V."/>
        </authorList>
    </citation>
    <scope>NUCLEOTIDE SEQUENCE [LARGE SCALE GENOMIC DNA]</scope>
</reference>
<organism evidence="2 3">
    <name type="scientific">Escherichia phage Lw1</name>
    <dbReference type="NCBI Taxonomy" id="1307804"/>
    <lineage>
        <taxon>Viruses</taxon>
        <taxon>Duplodnaviria</taxon>
        <taxon>Heunggongvirae</taxon>
        <taxon>Uroviricota</taxon>
        <taxon>Caudoviricetes</taxon>
        <taxon>Pantevenvirales</taxon>
        <taxon>Straboviridae</taxon>
        <taxon>Pseudotevenvirus</taxon>
        <taxon>Pseudotevenvirus lw1</taxon>
    </lineage>
</organism>
<evidence type="ECO:0000313" key="2">
    <source>
        <dbReference type="EMBL" id="AGJ71662.1"/>
    </source>
</evidence>
<evidence type="ECO:0000313" key="3">
    <source>
        <dbReference type="Proteomes" id="UP000012999"/>
    </source>
</evidence>
<accession>M9UVM6</accession>
<dbReference type="Proteomes" id="UP000012999">
    <property type="component" value="Segment"/>
</dbReference>
<sequence length="315" mass="35300">MILNFKTRNEARKYCWKWNIPPKNIKKHNDGSNHPWRVTTEETMFKVGRDYKLVDVEGFTEGGKNRANKVQAEQINAHLNGVISLVSKDGDKFRFKSPANVAMDVVRPWEARFFKEVASVVNAKPKKAAAAKRPTKVTPVKPEIKPAPVEDLDAVLDGGVNLAPVEEKTFSEAWPGIFVTNTPYVLVDEDGFIAAHHGDANKIIVDYMKSNNNVLVFDFFDQDGDAIIKTNGQRLPYVMKRERKFFRELGTGKAPETPAVQAVDIEAQKRDQEIIAAAQKVEDALAEHQKAIEIVQKAARAVREAAQELALLARK</sequence>
<feature type="coiled-coil region" evidence="1">
    <location>
        <begin position="278"/>
        <end position="315"/>
    </location>
</feature>
<dbReference type="EMBL" id="KC801932">
    <property type="protein sequence ID" value="AGJ71662.1"/>
    <property type="molecule type" value="Genomic_DNA"/>
</dbReference>
<dbReference type="GeneID" id="16205001"/>
<proteinExistence type="predicted"/>
<keyword evidence="1" id="KW-0175">Coiled coil</keyword>
<dbReference type="RefSeq" id="YP_008060777.1">
    <property type="nucleotide sequence ID" value="NC_021344.2"/>
</dbReference>
<evidence type="ECO:0000256" key="1">
    <source>
        <dbReference type="SAM" id="Coils"/>
    </source>
</evidence>
<protein>
    <submittedName>
        <fullName evidence="2">Uncharacterized protein</fullName>
    </submittedName>
</protein>